<feature type="compositionally biased region" description="Basic residues" evidence="2">
    <location>
        <begin position="477"/>
        <end position="494"/>
    </location>
</feature>
<evidence type="ECO:0000256" key="1">
    <source>
        <dbReference type="SAM" id="Coils"/>
    </source>
</evidence>
<reference evidence="3" key="1">
    <citation type="submission" date="2021-06" db="EMBL/GenBank/DDBJ databases">
        <authorList>
            <person name="Kallberg Y."/>
            <person name="Tangrot J."/>
            <person name="Rosling A."/>
        </authorList>
    </citation>
    <scope>NUCLEOTIDE SEQUENCE</scope>
    <source>
        <strain evidence="3">AZ414A</strain>
    </source>
</reference>
<keyword evidence="4" id="KW-1185">Reference proteome</keyword>
<dbReference type="AlphaFoldDB" id="A0A9N9ACD8"/>
<dbReference type="Proteomes" id="UP000789706">
    <property type="component" value="Unassembled WGS sequence"/>
</dbReference>
<gene>
    <name evidence="3" type="ORF">DEBURN_LOCUS5873</name>
</gene>
<dbReference type="EMBL" id="CAJVPK010000552">
    <property type="protein sequence ID" value="CAG8525382.1"/>
    <property type="molecule type" value="Genomic_DNA"/>
</dbReference>
<evidence type="ECO:0000313" key="4">
    <source>
        <dbReference type="Proteomes" id="UP000789706"/>
    </source>
</evidence>
<organism evidence="3 4">
    <name type="scientific">Diversispora eburnea</name>
    <dbReference type="NCBI Taxonomy" id="1213867"/>
    <lineage>
        <taxon>Eukaryota</taxon>
        <taxon>Fungi</taxon>
        <taxon>Fungi incertae sedis</taxon>
        <taxon>Mucoromycota</taxon>
        <taxon>Glomeromycotina</taxon>
        <taxon>Glomeromycetes</taxon>
        <taxon>Diversisporales</taxon>
        <taxon>Diversisporaceae</taxon>
        <taxon>Diversispora</taxon>
    </lineage>
</organism>
<feature type="coiled-coil region" evidence="1">
    <location>
        <begin position="1"/>
        <end position="133"/>
    </location>
</feature>
<evidence type="ECO:0000256" key="2">
    <source>
        <dbReference type="SAM" id="MobiDB-lite"/>
    </source>
</evidence>
<accession>A0A9N9ACD8</accession>
<evidence type="ECO:0000313" key="3">
    <source>
        <dbReference type="EMBL" id="CAG8525382.1"/>
    </source>
</evidence>
<protein>
    <submittedName>
        <fullName evidence="3">11057_t:CDS:1</fullName>
    </submittedName>
</protein>
<feature type="region of interest" description="Disordered" evidence="2">
    <location>
        <begin position="469"/>
        <end position="494"/>
    </location>
</feature>
<name>A0A9N9ACD8_9GLOM</name>
<sequence>MNRIQESKVLLDETRKRLKEERDKRQKKLEEVIEIEEEMDRLMKYEKSLEERISTEITELMSLDTQFEDGKGIEEVIEKIKEIKKMKNEFVEERKVTTRGIAKFLRNRWDEREQELNKRIEDLQEKEDALFDKKRRIFWKLYGQGVKLEMTEELMERIQTLTEIIDESDFEGDFYEWVLNQEERKRKSCDFRVEEKSTHEQQLKERNKRLKEKEKGLCPLNGKECTDSEQEESSKNAEKWENLTESYNRKNVRSNTKLCKECIGPMEKERNEEYCKECITKGNYGQKLFQKEVKRRKPYEMNRDKEIVENKVIITRIIEVKKCEECKENLPESGICPKCVNNDTKILIYKTCSNFWVPGRNNRVWNVKCAYMDDRSRIAEATGKEVNDLYEAMKRRPLDPPNQAYKRYKEAGFTKPEGSISGQHRKYTGNNNDDKNPEKCICFMKKRAGNYLALICYHHKHAVKKRRKTLKEGNSKYKGKRNSQRRIPRLMRRI</sequence>
<proteinExistence type="predicted"/>
<keyword evidence="1" id="KW-0175">Coiled coil</keyword>
<comment type="caution">
    <text evidence="3">The sequence shown here is derived from an EMBL/GenBank/DDBJ whole genome shotgun (WGS) entry which is preliminary data.</text>
</comment>